<feature type="domain" description="MYND-type" evidence="5">
    <location>
        <begin position="9"/>
        <end position="47"/>
    </location>
</feature>
<evidence type="ECO:0000256" key="1">
    <source>
        <dbReference type="ARBA" id="ARBA00022723"/>
    </source>
</evidence>
<dbReference type="GO" id="GO:0008270">
    <property type="term" value="F:zinc ion binding"/>
    <property type="evidence" value="ECO:0007669"/>
    <property type="project" value="UniProtKB-KW"/>
</dbReference>
<comment type="caution">
    <text evidence="6">The sequence shown here is derived from an EMBL/GenBank/DDBJ whole genome shotgun (WGS) entry which is preliminary data.</text>
</comment>
<evidence type="ECO:0000313" key="6">
    <source>
        <dbReference type="EMBL" id="KAK7050701.1"/>
    </source>
</evidence>
<dbReference type="SUPFAM" id="SSF144232">
    <property type="entry name" value="HIT/MYND zinc finger-like"/>
    <property type="match status" value="1"/>
</dbReference>
<keyword evidence="7" id="KW-1185">Reference proteome</keyword>
<dbReference type="AlphaFoldDB" id="A0AAW0DHJ6"/>
<accession>A0AAW0DHJ6</accession>
<organism evidence="6 7">
    <name type="scientific">Favolaschia claudopus</name>
    <dbReference type="NCBI Taxonomy" id="2862362"/>
    <lineage>
        <taxon>Eukaryota</taxon>
        <taxon>Fungi</taxon>
        <taxon>Dikarya</taxon>
        <taxon>Basidiomycota</taxon>
        <taxon>Agaricomycotina</taxon>
        <taxon>Agaricomycetes</taxon>
        <taxon>Agaricomycetidae</taxon>
        <taxon>Agaricales</taxon>
        <taxon>Marasmiineae</taxon>
        <taxon>Mycenaceae</taxon>
        <taxon>Favolaschia</taxon>
    </lineage>
</organism>
<feature type="non-terminal residue" evidence="6">
    <location>
        <position position="1"/>
    </location>
</feature>
<evidence type="ECO:0000256" key="3">
    <source>
        <dbReference type="ARBA" id="ARBA00022833"/>
    </source>
</evidence>
<evidence type="ECO:0000259" key="5">
    <source>
        <dbReference type="PROSITE" id="PS50865"/>
    </source>
</evidence>
<proteinExistence type="predicted"/>
<name>A0AAW0DHJ6_9AGAR</name>
<dbReference type="InterPro" id="IPR002893">
    <property type="entry name" value="Znf_MYND"/>
</dbReference>
<keyword evidence="3" id="KW-0862">Zinc</keyword>
<dbReference type="EMBL" id="JAWWNJ010000008">
    <property type="protein sequence ID" value="KAK7050701.1"/>
    <property type="molecule type" value="Genomic_DNA"/>
</dbReference>
<dbReference type="Pfam" id="PF01753">
    <property type="entry name" value="zf-MYND"/>
    <property type="match status" value="1"/>
</dbReference>
<keyword evidence="2 4" id="KW-0863">Zinc-finger</keyword>
<gene>
    <name evidence="6" type="ORF">R3P38DRAFT_2866511</name>
</gene>
<dbReference type="PROSITE" id="PS50865">
    <property type="entry name" value="ZF_MYND_2"/>
    <property type="match status" value="1"/>
</dbReference>
<evidence type="ECO:0000313" key="7">
    <source>
        <dbReference type="Proteomes" id="UP001362999"/>
    </source>
</evidence>
<dbReference type="PROSITE" id="PS01360">
    <property type="entry name" value="ZF_MYND_1"/>
    <property type="match status" value="1"/>
</dbReference>
<reference evidence="6 7" key="1">
    <citation type="journal article" date="2024" name="J Genomics">
        <title>Draft genome sequencing and assembly of Favolaschia claudopus CIRM-BRFM 2984 isolated from oak limbs.</title>
        <authorList>
            <person name="Navarro D."/>
            <person name="Drula E."/>
            <person name="Chaduli D."/>
            <person name="Cazenave R."/>
            <person name="Ahrendt S."/>
            <person name="Wang J."/>
            <person name="Lipzen A."/>
            <person name="Daum C."/>
            <person name="Barry K."/>
            <person name="Grigoriev I.V."/>
            <person name="Favel A."/>
            <person name="Rosso M.N."/>
            <person name="Martin F."/>
        </authorList>
    </citation>
    <scope>NUCLEOTIDE SEQUENCE [LARGE SCALE GENOMIC DNA]</scope>
    <source>
        <strain evidence="6 7">CIRM-BRFM 2984</strain>
    </source>
</reference>
<dbReference type="Gene3D" id="6.10.140.2220">
    <property type="match status" value="1"/>
</dbReference>
<evidence type="ECO:0000256" key="4">
    <source>
        <dbReference type="PROSITE-ProRule" id="PRU00134"/>
    </source>
</evidence>
<dbReference type="Proteomes" id="UP001362999">
    <property type="component" value="Unassembled WGS sequence"/>
</dbReference>
<sequence>MPAKPTEICENCTARRIDLRRCAGCAVVRYCSKECQKAHWKEHKPYCQSNIERAKQAEALGPDYSEQLKAIGKWCDDFSIPIGCASASALDLMHHPEHVDSYVLIIYVDYLGPTAKSPYTHDIIDAEVLPLATLRLKALSISPEQLESFDRNLAPRPGMMRILLLDRKYPWSYTTPFMLPSDIRLAPRDERWFEHLQMCVTRPGRKVRERERVSQNSVLAL</sequence>
<evidence type="ECO:0000256" key="2">
    <source>
        <dbReference type="ARBA" id="ARBA00022771"/>
    </source>
</evidence>
<keyword evidence="1" id="KW-0479">Metal-binding</keyword>
<protein>
    <submittedName>
        <fullName evidence="6">MYND-type domain-containing protein</fullName>
    </submittedName>
</protein>